<feature type="domain" description="Succinylglutamate desuccinylase/Aspartoacylase catalytic" evidence="5">
    <location>
        <begin position="43"/>
        <end position="238"/>
    </location>
</feature>
<name>A0A212JS39_9PROT</name>
<comment type="cofactor">
    <cofactor evidence="1">
        <name>Zn(2+)</name>
        <dbReference type="ChEBI" id="CHEBI:29105"/>
    </cofactor>
</comment>
<dbReference type="SUPFAM" id="SSF53187">
    <property type="entry name" value="Zn-dependent exopeptidases"/>
    <property type="match status" value="1"/>
</dbReference>
<dbReference type="CDD" id="cd06255">
    <property type="entry name" value="M14_ASTE_ASPA-like"/>
    <property type="match status" value="1"/>
</dbReference>
<keyword evidence="2" id="KW-0479">Metal-binding</keyword>
<keyword evidence="4" id="KW-0862">Zinc</keyword>
<dbReference type="Gene3D" id="3.40.630.10">
    <property type="entry name" value="Zn peptidases"/>
    <property type="match status" value="1"/>
</dbReference>
<dbReference type="InterPro" id="IPR055438">
    <property type="entry name" value="AstE_AspA_cat"/>
</dbReference>
<evidence type="ECO:0000313" key="6">
    <source>
        <dbReference type="EMBL" id="SBW02243.1"/>
    </source>
</evidence>
<dbReference type="PANTHER" id="PTHR37326">
    <property type="entry name" value="BLL3975 PROTEIN"/>
    <property type="match status" value="1"/>
</dbReference>
<dbReference type="InterPro" id="IPR043795">
    <property type="entry name" value="N-alpha-Ac-DABA-like"/>
</dbReference>
<protein>
    <recommendedName>
        <fullName evidence="5">Succinylglutamate desuccinylase/Aspartoacylase catalytic domain-containing protein</fullName>
    </recommendedName>
</protein>
<dbReference type="InterPro" id="IPR053138">
    <property type="entry name" value="N-alpha-Ac-DABA_deacetylase"/>
</dbReference>
<evidence type="ECO:0000256" key="2">
    <source>
        <dbReference type="ARBA" id="ARBA00022723"/>
    </source>
</evidence>
<dbReference type="Pfam" id="PF24827">
    <property type="entry name" value="AstE_AspA_cat"/>
    <property type="match status" value="1"/>
</dbReference>
<sequence>MFKVGTAVAGKGEAARGVIHVGELALGASVDIPVLVIRGMKDGPTFWINGAVHGDEINGFMAVKTLAASLDAARLRGTVVATPLSNPLAVQWRNKINPYDFLDMDQQFPGDPAGQYTQRAAHALFSEVKTNADCLVNFHTVATQFAAQPYTVFKIAPSLKPEVRERIETMALAFGAHANCRVDLATATGEVPGGVAGGLDIQCALQGIPAFMAEIGSGGKFEADNIAFAAKGLRNIMSKLGMIDDPYVAPSGQLLVTRRAFLYCTRAGFLSMEAAPGDVLAAGARIARIEDLWDEREAVTVAGSSYVLMSRVNPVVHTGDRVAFLGLDWQQIN</sequence>
<dbReference type="GO" id="GO:0016811">
    <property type="term" value="F:hydrolase activity, acting on carbon-nitrogen (but not peptide) bonds, in linear amides"/>
    <property type="evidence" value="ECO:0007669"/>
    <property type="project" value="InterPro"/>
</dbReference>
<dbReference type="GO" id="GO:0046872">
    <property type="term" value="F:metal ion binding"/>
    <property type="evidence" value="ECO:0007669"/>
    <property type="project" value="UniProtKB-KW"/>
</dbReference>
<gene>
    <name evidence="6" type="ORF">KL86APRO_11559</name>
</gene>
<evidence type="ECO:0000256" key="3">
    <source>
        <dbReference type="ARBA" id="ARBA00022801"/>
    </source>
</evidence>
<evidence type="ECO:0000256" key="4">
    <source>
        <dbReference type="ARBA" id="ARBA00022833"/>
    </source>
</evidence>
<organism evidence="6">
    <name type="scientific">uncultured Alphaproteobacteria bacterium</name>
    <dbReference type="NCBI Taxonomy" id="91750"/>
    <lineage>
        <taxon>Bacteria</taxon>
        <taxon>Pseudomonadati</taxon>
        <taxon>Pseudomonadota</taxon>
        <taxon>Alphaproteobacteria</taxon>
        <taxon>environmental samples</taxon>
    </lineage>
</organism>
<dbReference type="PANTHER" id="PTHR37326:SF1">
    <property type="entry name" value="BLL3975 PROTEIN"/>
    <property type="match status" value="1"/>
</dbReference>
<dbReference type="EMBL" id="FLUO01000001">
    <property type="protein sequence ID" value="SBW02243.1"/>
    <property type="molecule type" value="Genomic_DNA"/>
</dbReference>
<dbReference type="AlphaFoldDB" id="A0A212JS39"/>
<proteinExistence type="predicted"/>
<dbReference type="GO" id="GO:0016788">
    <property type="term" value="F:hydrolase activity, acting on ester bonds"/>
    <property type="evidence" value="ECO:0007669"/>
    <property type="project" value="InterPro"/>
</dbReference>
<reference evidence="6" key="1">
    <citation type="submission" date="2016-04" db="EMBL/GenBank/DDBJ databases">
        <authorList>
            <person name="Evans L.H."/>
            <person name="Alamgir A."/>
            <person name="Owens N."/>
            <person name="Weber N.D."/>
            <person name="Virtaneva K."/>
            <person name="Barbian K."/>
            <person name="Babar A."/>
            <person name="Rosenke K."/>
        </authorList>
    </citation>
    <scope>NUCLEOTIDE SEQUENCE</scope>
    <source>
        <strain evidence="6">86</strain>
    </source>
</reference>
<accession>A0A212JS39</accession>
<evidence type="ECO:0000259" key="5">
    <source>
        <dbReference type="Pfam" id="PF24827"/>
    </source>
</evidence>
<keyword evidence="3" id="KW-0378">Hydrolase</keyword>
<dbReference type="PIRSF" id="PIRSF039012">
    <property type="entry name" value="ASP"/>
    <property type="match status" value="1"/>
</dbReference>
<evidence type="ECO:0000256" key="1">
    <source>
        <dbReference type="ARBA" id="ARBA00001947"/>
    </source>
</evidence>